<sequence>MTRFKRNDGRQSAYQWLSLTLPNHIRAHLRAQISEWEKEAESDKTKLFRLRYARCHLGDFGANATRSSILHLVIGLGNWTLIRHYSEWRKDIQYLQGLEAIERNTVKIRKLKMQNRRLGDLIKDMHVPEEL</sequence>
<evidence type="ECO:0000313" key="2">
    <source>
        <dbReference type="Proteomes" id="UP001233172"/>
    </source>
</evidence>
<organism evidence="1 2">
    <name type="scientific">Biomphalaria pfeifferi</name>
    <name type="common">Bloodfluke planorb</name>
    <name type="synonym">Freshwater snail</name>
    <dbReference type="NCBI Taxonomy" id="112525"/>
    <lineage>
        <taxon>Eukaryota</taxon>
        <taxon>Metazoa</taxon>
        <taxon>Spiralia</taxon>
        <taxon>Lophotrochozoa</taxon>
        <taxon>Mollusca</taxon>
        <taxon>Gastropoda</taxon>
        <taxon>Heterobranchia</taxon>
        <taxon>Euthyneura</taxon>
        <taxon>Panpulmonata</taxon>
        <taxon>Hygrophila</taxon>
        <taxon>Lymnaeoidea</taxon>
        <taxon>Planorbidae</taxon>
        <taxon>Biomphalaria</taxon>
    </lineage>
</organism>
<dbReference type="EMBL" id="JASAOG010000447">
    <property type="protein sequence ID" value="KAK0039443.1"/>
    <property type="molecule type" value="Genomic_DNA"/>
</dbReference>
<accession>A0AAD8API8</accession>
<reference evidence="1" key="2">
    <citation type="submission" date="2023-04" db="EMBL/GenBank/DDBJ databases">
        <authorList>
            <person name="Bu L."/>
            <person name="Lu L."/>
            <person name="Laidemitt M.R."/>
            <person name="Zhang S.M."/>
            <person name="Mutuku M."/>
            <person name="Mkoji G."/>
            <person name="Steinauer M."/>
            <person name="Loker E.S."/>
        </authorList>
    </citation>
    <scope>NUCLEOTIDE SEQUENCE</scope>
    <source>
        <strain evidence="1">KasaAsao</strain>
        <tissue evidence="1">Whole Snail</tissue>
    </source>
</reference>
<dbReference type="AlphaFoldDB" id="A0AAD8API8"/>
<keyword evidence="2" id="KW-1185">Reference proteome</keyword>
<name>A0AAD8API8_BIOPF</name>
<evidence type="ECO:0000313" key="1">
    <source>
        <dbReference type="EMBL" id="KAK0039443.1"/>
    </source>
</evidence>
<dbReference type="Proteomes" id="UP001233172">
    <property type="component" value="Unassembled WGS sequence"/>
</dbReference>
<gene>
    <name evidence="1" type="ORF">Bpfe_031120</name>
</gene>
<comment type="caution">
    <text evidence="1">The sequence shown here is derived from an EMBL/GenBank/DDBJ whole genome shotgun (WGS) entry which is preliminary data.</text>
</comment>
<reference evidence="1" key="1">
    <citation type="journal article" date="2023" name="PLoS Negl. Trop. Dis.">
        <title>A genome sequence for Biomphalaria pfeifferi, the major vector snail for the human-infecting parasite Schistosoma mansoni.</title>
        <authorList>
            <person name="Bu L."/>
            <person name="Lu L."/>
            <person name="Laidemitt M.R."/>
            <person name="Zhang S.M."/>
            <person name="Mutuku M."/>
            <person name="Mkoji G."/>
            <person name="Steinauer M."/>
            <person name="Loker E.S."/>
        </authorList>
    </citation>
    <scope>NUCLEOTIDE SEQUENCE</scope>
    <source>
        <strain evidence="1">KasaAsao</strain>
    </source>
</reference>
<proteinExistence type="predicted"/>
<protein>
    <submittedName>
        <fullName evidence="1">Uncharacterized protein</fullName>
    </submittedName>
</protein>